<dbReference type="Gene3D" id="3.20.20.410">
    <property type="entry name" value="Protein of unknown function UPF0759"/>
    <property type="match status" value="1"/>
</dbReference>
<dbReference type="KEGG" id="afu:AF_0792"/>
<dbReference type="PANTHER" id="PTHR30348">
    <property type="entry name" value="UNCHARACTERIZED PROTEIN YECE"/>
    <property type="match status" value="1"/>
</dbReference>
<dbReference type="InterPro" id="IPR002763">
    <property type="entry name" value="DUF72"/>
</dbReference>
<gene>
    <name evidence="1" type="ordered locus">AF_0792</name>
</gene>
<dbReference type="EnsemblBacteria" id="AAB90456">
    <property type="protein sequence ID" value="AAB90456"/>
    <property type="gene ID" value="AF_0792"/>
</dbReference>
<dbReference type="InterPro" id="IPR036520">
    <property type="entry name" value="UPF0759_sf"/>
</dbReference>
<dbReference type="HOGENOM" id="CLU_1192595_0_0_2"/>
<keyword evidence="2" id="KW-1185">Reference proteome</keyword>
<organism evidence="1 2">
    <name type="scientific">Archaeoglobus fulgidus (strain ATCC 49558 / DSM 4304 / JCM 9628 / NBRC 100126 / VC-16)</name>
    <dbReference type="NCBI Taxonomy" id="224325"/>
    <lineage>
        <taxon>Archaea</taxon>
        <taxon>Methanobacteriati</taxon>
        <taxon>Methanobacteriota</taxon>
        <taxon>Archaeoglobi</taxon>
        <taxon>Archaeoglobales</taxon>
        <taxon>Archaeoglobaceae</taxon>
        <taxon>Archaeoglobus</taxon>
    </lineage>
</organism>
<dbReference type="eggNOG" id="arCOG04291">
    <property type="taxonomic scope" value="Archaea"/>
</dbReference>
<dbReference type="SUPFAM" id="SSF117396">
    <property type="entry name" value="TM1631-like"/>
    <property type="match status" value="1"/>
</dbReference>
<dbReference type="PhylomeDB" id="O29466"/>
<evidence type="ECO:0000313" key="1">
    <source>
        <dbReference type="EMBL" id="AAB90456.1"/>
    </source>
</evidence>
<dbReference type="PIR" id="H69348">
    <property type="entry name" value="H69348"/>
</dbReference>
<protein>
    <recommendedName>
        <fullName evidence="3">DUF72 domain-containing protein</fullName>
    </recommendedName>
</protein>
<reference evidence="1 2" key="1">
    <citation type="journal article" date="1997" name="Nature">
        <title>The complete genome sequence of the hyperthermophilic, sulphate-reducing archaeon Archaeoglobus fulgidus.</title>
        <authorList>
            <person name="Klenk H.P."/>
            <person name="Clayton R.A."/>
            <person name="Tomb J."/>
            <person name="White O."/>
            <person name="Nelson K.E."/>
            <person name="Ketchum K.A."/>
            <person name="Dodson R.J."/>
            <person name="Gwinn M."/>
            <person name="Hickey E.K."/>
            <person name="Peterson J.D."/>
            <person name="Richardson D.L."/>
            <person name="Kerlavage A.R."/>
            <person name="Graham D.E."/>
            <person name="Kyrpides N.C."/>
            <person name="Fleischmann R.D."/>
            <person name="Quackenbush J."/>
            <person name="Lee N.H."/>
            <person name="Sutton G.G."/>
            <person name="Gill S."/>
            <person name="Kirkness E.F."/>
            <person name="Dougherty B.A."/>
            <person name="McKenney K."/>
            <person name="Adams M.D."/>
            <person name="Loftus B."/>
            <person name="Peterson S."/>
            <person name="Reich C.I."/>
            <person name="McNeil L.K."/>
            <person name="Badger J.H."/>
            <person name="Glodek A."/>
            <person name="Zhou L."/>
            <person name="Overbeek R."/>
            <person name="Gocayne J.D."/>
            <person name="Weidman J.F."/>
            <person name="McDonald L."/>
            <person name="Utterback T."/>
            <person name="Cotton M.D."/>
            <person name="Spriggs T."/>
            <person name="Artiach P."/>
            <person name="Kaine B.P."/>
            <person name="Sykes S.M."/>
            <person name="Sadow P.W."/>
            <person name="D'Andrea K.P."/>
            <person name="Bowman C."/>
            <person name="Fujii C."/>
            <person name="Garland S.A."/>
            <person name="Mason T.M."/>
            <person name="Olsen G.J."/>
            <person name="Fraser C.M."/>
            <person name="Smith H.O."/>
            <person name="Woese C.R."/>
            <person name="Venter J.C."/>
        </authorList>
    </citation>
    <scope>NUCLEOTIDE SEQUENCE [LARGE SCALE GENOMIC DNA]</scope>
    <source>
        <strain evidence="2">ATCC 49558 / DSM 4304 / JCM 9628 / NBRC 100126 / VC-16</strain>
    </source>
</reference>
<dbReference type="Pfam" id="PF01904">
    <property type="entry name" value="DUF72"/>
    <property type="match status" value="1"/>
</dbReference>
<dbReference type="PaxDb" id="224325-AF_0792"/>
<accession>O29466</accession>
<dbReference type="EMBL" id="AE000782">
    <property type="protein sequence ID" value="AAB90456.1"/>
    <property type="molecule type" value="Genomic_DNA"/>
</dbReference>
<dbReference type="PANTHER" id="PTHR30348:SF4">
    <property type="entry name" value="DUF72 DOMAIN-CONTAINING PROTEIN"/>
    <property type="match status" value="1"/>
</dbReference>
<sequence length="256" mass="29877">MSDVYIFCLSMGSPTLNTRVLTNSMELKVGCCGFPVSMKRYFETFDVVEVQKTFYKPPEVKTAEKWRKSAPEDFEFTIKAWQVITHPPSSPTYKKAGIKFENCGFFRPTEVVFMAWEETKKIAKALKAEIIVFQTPKSFRDTAENMENMRAFFSSIDGSFTFCFEPRGWSEESVRAICEELDLVHVVDPFVSKQLYGEICYYRLHGFDYKHKYTDDELEKLLGIVDRDGYVMFNNVHMFDDALRFKKLVEREAKSK</sequence>
<dbReference type="AlphaFoldDB" id="O29466"/>
<dbReference type="Proteomes" id="UP000002199">
    <property type="component" value="Chromosome"/>
</dbReference>
<proteinExistence type="predicted"/>
<name>O29466_ARCFU</name>
<dbReference type="DNASU" id="1484010"/>
<evidence type="ECO:0000313" key="2">
    <source>
        <dbReference type="Proteomes" id="UP000002199"/>
    </source>
</evidence>
<evidence type="ECO:0008006" key="3">
    <source>
        <dbReference type="Google" id="ProtNLM"/>
    </source>
</evidence>
<dbReference type="STRING" id="224325.AF_0792"/>